<evidence type="ECO:0000256" key="1">
    <source>
        <dbReference type="SAM" id="Coils"/>
    </source>
</evidence>
<gene>
    <name evidence="2" type="ORF">PACLA_8A031514</name>
</gene>
<feature type="coiled-coil region" evidence="1">
    <location>
        <begin position="223"/>
        <end position="264"/>
    </location>
</feature>
<sequence length="267" mass="31221">MSIQTFVLPELFGSGKITSVKTVNGSVYFLAREIASVFGYVNERDAIHRHTDERTRIKFEELKLVVNHDNLDLPGGVISSTVFINEYGIYDLSFGSKLPSAREFKWWVISEVLPSIRKTGMYILPGIIDRIKSIEDDELQSLDYPERKQVKDELNRKSNLLKDPEAVSRGRSGGRIAQENNRQAKENVRLFKTELIEREMELIDKEMQFLNVKKEKVELWYKIIELEDEKEESQQQALTEIEKLRERIRELEEKIRELEGQKETKDL</sequence>
<dbReference type="PANTHER" id="PTHR36180:SF2">
    <property type="entry name" value="BRO FAMILY PROTEIN"/>
    <property type="match status" value="1"/>
</dbReference>
<evidence type="ECO:0000313" key="3">
    <source>
        <dbReference type="Proteomes" id="UP001152795"/>
    </source>
</evidence>
<comment type="caution">
    <text evidence="2">The sequence shown here is derived from an EMBL/GenBank/DDBJ whole genome shotgun (WGS) entry which is preliminary data.</text>
</comment>
<reference evidence="2" key="1">
    <citation type="submission" date="2020-04" db="EMBL/GenBank/DDBJ databases">
        <authorList>
            <person name="Alioto T."/>
            <person name="Alioto T."/>
            <person name="Gomez Garrido J."/>
        </authorList>
    </citation>
    <scope>NUCLEOTIDE SEQUENCE</scope>
    <source>
        <strain evidence="2">A484AB</strain>
    </source>
</reference>
<dbReference type="SMART" id="SM01040">
    <property type="entry name" value="Bro-N"/>
    <property type="match status" value="1"/>
</dbReference>
<dbReference type="PANTHER" id="PTHR36180">
    <property type="entry name" value="DNA-BINDING PROTEIN-RELATED-RELATED"/>
    <property type="match status" value="1"/>
</dbReference>
<dbReference type="InterPro" id="IPR003497">
    <property type="entry name" value="BRO_N_domain"/>
</dbReference>
<organism evidence="2 3">
    <name type="scientific">Paramuricea clavata</name>
    <name type="common">Red gorgonian</name>
    <name type="synonym">Violescent sea-whip</name>
    <dbReference type="NCBI Taxonomy" id="317549"/>
    <lineage>
        <taxon>Eukaryota</taxon>
        <taxon>Metazoa</taxon>
        <taxon>Cnidaria</taxon>
        <taxon>Anthozoa</taxon>
        <taxon>Octocorallia</taxon>
        <taxon>Malacalcyonacea</taxon>
        <taxon>Plexauridae</taxon>
        <taxon>Paramuricea</taxon>
    </lineage>
</organism>
<dbReference type="AlphaFoldDB" id="A0A7D9EWB3"/>
<evidence type="ECO:0000313" key="2">
    <source>
        <dbReference type="EMBL" id="CAB4016848.1"/>
    </source>
</evidence>
<dbReference type="OrthoDB" id="7468926at2759"/>
<keyword evidence="1" id="KW-0175">Coiled coil</keyword>
<keyword evidence="3" id="KW-1185">Reference proteome</keyword>
<name>A0A7D9EWB3_PARCT</name>
<proteinExistence type="predicted"/>
<dbReference type="Pfam" id="PF02498">
    <property type="entry name" value="Bro-N"/>
    <property type="match status" value="1"/>
</dbReference>
<dbReference type="EMBL" id="CACRXK020009283">
    <property type="protein sequence ID" value="CAB4016848.1"/>
    <property type="molecule type" value="Genomic_DNA"/>
</dbReference>
<dbReference type="Proteomes" id="UP001152795">
    <property type="component" value="Unassembled WGS sequence"/>
</dbReference>
<dbReference type="PROSITE" id="PS51750">
    <property type="entry name" value="BRO_N"/>
    <property type="match status" value="1"/>
</dbReference>
<accession>A0A7D9EWB3</accession>
<protein>
    <submittedName>
        <fullName evidence="2">Uncharacterized protein</fullName>
    </submittedName>
</protein>